<dbReference type="InterPro" id="IPR035990">
    <property type="entry name" value="TIM_sf"/>
</dbReference>
<comment type="function">
    <text evidence="8">Involved in the gluconeogenesis. Catalyzes stereospecifically the conversion of dihydroxyacetone phosphate (DHAP) to D-glyceraldehyde-3-phosphate (G3P).</text>
</comment>
<feature type="binding site" evidence="8">
    <location>
        <position position="213"/>
    </location>
    <ligand>
        <name>substrate</name>
    </ligand>
</feature>
<feature type="active site" description="Electrophile" evidence="8">
    <location>
        <position position="98"/>
    </location>
</feature>
<evidence type="ECO:0000256" key="2">
    <source>
        <dbReference type="ARBA" id="ARBA00004939"/>
    </source>
</evidence>
<comment type="pathway">
    <text evidence="8 9">Carbohydrate biosynthesis; gluconeogenesis.</text>
</comment>
<keyword evidence="6 8" id="KW-0324">Glycolysis</keyword>
<dbReference type="HAMAP" id="MF_00147_B">
    <property type="entry name" value="TIM_B"/>
    <property type="match status" value="1"/>
</dbReference>
<keyword evidence="7 8" id="KW-0413">Isomerase</keyword>
<comment type="catalytic activity">
    <reaction evidence="1">
        <text>L-erythrulose 1-phosphate = D-erythrulose 4-phosphate</text>
        <dbReference type="Rhea" id="RHEA:49588"/>
        <dbReference type="ChEBI" id="CHEBI:58002"/>
        <dbReference type="ChEBI" id="CHEBI:90796"/>
        <dbReference type="EC" id="5.3.1.33"/>
    </reaction>
</comment>
<dbReference type="CDD" id="cd00311">
    <property type="entry name" value="TIM"/>
    <property type="match status" value="1"/>
</dbReference>
<comment type="similarity">
    <text evidence="3 8 9">Belongs to the triosephosphate isomerase family.</text>
</comment>
<gene>
    <name evidence="8" type="primary">tpiA</name>
    <name evidence="10" type="ORF">QO015_000573</name>
</gene>
<dbReference type="RefSeq" id="WP_266281578.1">
    <property type="nucleotide sequence ID" value="NZ_JAPKNF010000001.1"/>
</dbReference>
<evidence type="ECO:0000256" key="3">
    <source>
        <dbReference type="ARBA" id="ARBA00007422"/>
    </source>
</evidence>
<evidence type="ECO:0000256" key="8">
    <source>
        <dbReference type="HAMAP-Rule" id="MF_00147"/>
    </source>
</evidence>
<dbReference type="Pfam" id="PF00121">
    <property type="entry name" value="TIM"/>
    <property type="match status" value="1"/>
</dbReference>
<evidence type="ECO:0000256" key="6">
    <source>
        <dbReference type="ARBA" id="ARBA00023152"/>
    </source>
</evidence>
<feature type="binding site" evidence="8">
    <location>
        <begin position="234"/>
        <end position="235"/>
    </location>
    <ligand>
        <name>substrate</name>
    </ligand>
</feature>
<dbReference type="GO" id="GO:0004807">
    <property type="term" value="F:triose-phosphate isomerase activity"/>
    <property type="evidence" value="ECO:0007669"/>
    <property type="project" value="UniProtKB-EC"/>
</dbReference>
<dbReference type="PROSITE" id="PS51440">
    <property type="entry name" value="TIM_2"/>
    <property type="match status" value="1"/>
</dbReference>
<feature type="active site" description="Proton acceptor" evidence="8">
    <location>
        <position position="168"/>
    </location>
</feature>
<evidence type="ECO:0000313" key="11">
    <source>
        <dbReference type="Proteomes" id="UP001223743"/>
    </source>
</evidence>
<organism evidence="10 11">
    <name type="scientific">Kaistia geumhonensis</name>
    <dbReference type="NCBI Taxonomy" id="410839"/>
    <lineage>
        <taxon>Bacteria</taxon>
        <taxon>Pseudomonadati</taxon>
        <taxon>Pseudomonadota</taxon>
        <taxon>Alphaproteobacteria</taxon>
        <taxon>Hyphomicrobiales</taxon>
        <taxon>Kaistiaceae</taxon>
        <taxon>Kaistia</taxon>
    </lineage>
</organism>
<reference evidence="10 11" key="1">
    <citation type="submission" date="2023-07" db="EMBL/GenBank/DDBJ databases">
        <title>Genomic Encyclopedia of Type Strains, Phase IV (KMG-IV): sequencing the most valuable type-strain genomes for metagenomic binning, comparative biology and taxonomic classification.</title>
        <authorList>
            <person name="Goeker M."/>
        </authorList>
    </citation>
    <scope>NUCLEOTIDE SEQUENCE [LARGE SCALE GENOMIC DNA]</scope>
    <source>
        <strain evidence="10 11">B1-1</strain>
    </source>
</reference>
<evidence type="ECO:0000256" key="9">
    <source>
        <dbReference type="RuleBase" id="RU363013"/>
    </source>
</evidence>
<dbReference type="NCBIfam" id="TIGR00419">
    <property type="entry name" value="tim"/>
    <property type="match status" value="1"/>
</dbReference>
<dbReference type="InterPro" id="IPR000652">
    <property type="entry name" value="Triosephosphate_isomerase"/>
</dbReference>
<dbReference type="PROSITE" id="PS00171">
    <property type="entry name" value="TIM_1"/>
    <property type="match status" value="1"/>
</dbReference>
<dbReference type="PANTHER" id="PTHR21139:SF42">
    <property type="entry name" value="TRIOSEPHOSPHATE ISOMERASE"/>
    <property type="match status" value="1"/>
</dbReference>
<comment type="pathway">
    <text evidence="8 9">Carbohydrate degradation; glycolysis; D-glyceraldehyde 3-phosphate from glycerone phosphate: step 1/1.</text>
</comment>
<comment type="subcellular location">
    <subcellularLocation>
        <location evidence="8 9">Cytoplasm</location>
    </subcellularLocation>
</comment>
<evidence type="ECO:0000313" key="10">
    <source>
        <dbReference type="EMBL" id="MDQ0514960.1"/>
    </source>
</evidence>
<evidence type="ECO:0000256" key="1">
    <source>
        <dbReference type="ARBA" id="ARBA00000148"/>
    </source>
</evidence>
<evidence type="ECO:0000256" key="7">
    <source>
        <dbReference type="ARBA" id="ARBA00023235"/>
    </source>
</evidence>
<dbReference type="Gene3D" id="3.20.20.70">
    <property type="entry name" value="Aldolase class I"/>
    <property type="match status" value="1"/>
</dbReference>
<comment type="subunit">
    <text evidence="8 9">Homodimer.</text>
</comment>
<dbReference type="Proteomes" id="UP001223743">
    <property type="component" value="Unassembled WGS sequence"/>
</dbReference>
<comment type="caution">
    <text evidence="10">The sequence shown here is derived from an EMBL/GenBank/DDBJ whole genome shotgun (WGS) entry which is preliminary data.</text>
</comment>
<proteinExistence type="inferred from homology"/>
<dbReference type="InterPro" id="IPR013785">
    <property type="entry name" value="Aldolase_TIM"/>
</dbReference>
<dbReference type="EMBL" id="JAUSWJ010000001">
    <property type="protein sequence ID" value="MDQ0514960.1"/>
    <property type="molecule type" value="Genomic_DNA"/>
</dbReference>
<dbReference type="PANTHER" id="PTHR21139">
    <property type="entry name" value="TRIOSEPHOSPHATE ISOMERASE"/>
    <property type="match status" value="1"/>
</dbReference>
<evidence type="ECO:0000256" key="5">
    <source>
        <dbReference type="ARBA" id="ARBA00022490"/>
    </source>
</evidence>
<dbReference type="InterPro" id="IPR022896">
    <property type="entry name" value="TrioseP_Isoase_bac/euk"/>
</dbReference>
<dbReference type="SUPFAM" id="SSF51351">
    <property type="entry name" value="Triosephosphate isomerase (TIM)"/>
    <property type="match status" value="1"/>
</dbReference>
<protein>
    <recommendedName>
        <fullName evidence="8 9">Triosephosphate isomerase</fullName>
        <shortName evidence="8">TIM</shortName>
        <shortName evidence="8">TPI</shortName>
        <ecNumber evidence="8 9">5.3.1.1</ecNumber>
    </recommendedName>
    <alternativeName>
        <fullName evidence="8">Triose-phosphate isomerase</fullName>
    </alternativeName>
</protein>
<accession>A0ABU0M1Y2</accession>
<evidence type="ECO:0000256" key="4">
    <source>
        <dbReference type="ARBA" id="ARBA00022432"/>
    </source>
</evidence>
<keyword evidence="5 8" id="KW-0963">Cytoplasm</keyword>
<keyword evidence="11" id="KW-1185">Reference proteome</keyword>
<comment type="pathway">
    <text evidence="2">Carbohydrate metabolism; erythritol degradation.</text>
</comment>
<feature type="binding site" evidence="8">
    <location>
        <begin position="11"/>
        <end position="13"/>
    </location>
    <ligand>
        <name>substrate</name>
    </ligand>
</feature>
<comment type="catalytic activity">
    <reaction evidence="8 9">
        <text>D-glyceraldehyde 3-phosphate = dihydroxyacetone phosphate</text>
        <dbReference type="Rhea" id="RHEA:18585"/>
        <dbReference type="ChEBI" id="CHEBI:57642"/>
        <dbReference type="ChEBI" id="CHEBI:59776"/>
        <dbReference type="EC" id="5.3.1.1"/>
    </reaction>
</comment>
<dbReference type="EC" id="5.3.1.1" evidence="8 9"/>
<sequence>MSRLRPIVVGNWKMNGLKSSVAEFSRITEGYDIGLRAKTDLAICPPFTLLSTFAVVALGSRVLIGGQDCHRSPSGAHTGDVSAEMIADTGATHVIVGHSERRADDLDTNAVVHAKARAARRAGLIAILCIGESEAERDGGKTLEVLETQLAASVPDGATADNLIIAYEPIWAIGSGRTPTLDEIAEAHAHIRHQLVLRFGDEGEDMRILYGGSVKPSNASDILAVENVNGALVGGASLRAVDFLGIAHSYP</sequence>
<name>A0ABU0M1Y2_9HYPH</name>
<dbReference type="InterPro" id="IPR020861">
    <property type="entry name" value="Triosephosphate_isomerase_AS"/>
</dbReference>
<feature type="binding site" evidence="8">
    <location>
        <position position="174"/>
    </location>
    <ligand>
        <name>substrate</name>
    </ligand>
</feature>
<keyword evidence="4 8" id="KW-0312">Gluconeogenesis</keyword>